<dbReference type="Pfam" id="PF13328">
    <property type="entry name" value="HD_4"/>
    <property type="match status" value="1"/>
</dbReference>
<dbReference type="Gene3D" id="1.10.3210.10">
    <property type="entry name" value="Hypothetical protein af1432"/>
    <property type="match status" value="1"/>
</dbReference>
<evidence type="ECO:0000313" key="1">
    <source>
        <dbReference type="EMBL" id="UGO51343.1"/>
    </source>
</evidence>
<name>A0AAE8YV34_9CAUD</name>
<dbReference type="SUPFAM" id="SSF109604">
    <property type="entry name" value="HD-domain/PDEase-like"/>
    <property type="match status" value="1"/>
</dbReference>
<evidence type="ECO:0000313" key="2">
    <source>
        <dbReference type="Proteomes" id="UP000828101"/>
    </source>
</evidence>
<reference evidence="1 2" key="1">
    <citation type="submission" date="2021-10" db="EMBL/GenBank/DDBJ databases">
        <authorList>
            <person name="James R."/>
            <person name="Lavering E.D."/>
            <person name="Fairholm J.D."/>
            <person name="Ogilvie B.H."/>
            <person name="Thurgood T.L."/>
            <person name="Hyer A."/>
            <person name="Robison R.A."/>
            <person name="Grose J.H."/>
        </authorList>
    </citation>
    <scope>NUCLEOTIDE SEQUENCE [LARGE SCALE GENOMIC DNA]</scope>
</reference>
<dbReference type="Proteomes" id="UP000828101">
    <property type="component" value="Segment"/>
</dbReference>
<gene>
    <name evidence="1" type="ORF">SKYWALKER_186</name>
</gene>
<keyword evidence="2" id="KW-1185">Reference proteome</keyword>
<protein>
    <submittedName>
        <fullName evidence="1">SpoT-like bifunctional (P)ppGpp</fullName>
    </submittedName>
</protein>
<dbReference type="PANTHER" id="PTHR43061:SF1">
    <property type="entry name" value="GTP DIPHOSPHOKINASE RSH1, CHLOROPLASTIC-RELATED"/>
    <property type="match status" value="1"/>
</dbReference>
<accession>A0AAE8YV34</accession>
<organism evidence="1 2">
    <name type="scientific">Bacillus phage vB_BanS_Skywalker</name>
    <dbReference type="NCBI Taxonomy" id="2894789"/>
    <lineage>
        <taxon>Viruses</taxon>
        <taxon>Duplodnaviria</taxon>
        <taxon>Heunggongvirae</taxon>
        <taxon>Uroviricota</taxon>
        <taxon>Caudoviricetes</taxon>
        <taxon>Joanripponvirinae</taxon>
        <taxon>Tsamsavirus</taxon>
        <taxon>Tsamsavirus skywalker</taxon>
    </lineage>
</organism>
<dbReference type="PANTHER" id="PTHR43061">
    <property type="entry name" value="GTP DIPHOSPHOKINASE RSH1, CHLOROPLASTIC-RELATED"/>
    <property type="match status" value="1"/>
</dbReference>
<sequence>MAKESRVVQLQTDLLNMGYTDSLKALNWMISIMNSGNGYKRHDGRHYYYHLVDATQDLINHGITDEITITACILHDAIEDVPYITYETIETLFGKEVADVVQGVTKDPDIDYKKNKVALRNYLYATLENWRMILIKTVDRKHNMSTLKDASPEKELRQANETLEYFIPLFKEGRKRYPEFARFFHSAKTTLMPQIISIKKNHEYREQAEKALEKEKQKVLAIMAMVYKTALENIDNDSAETLNELYGKLTYIVHEDSK</sequence>
<proteinExistence type="predicted"/>
<dbReference type="EMBL" id="OK499994">
    <property type="protein sequence ID" value="UGO51343.1"/>
    <property type="molecule type" value="Genomic_DNA"/>
</dbReference>